<feature type="signal peptide" evidence="1">
    <location>
        <begin position="1"/>
        <end position="28"/>
    </location>
</feature>
<protein>
    <recommendedName>
        <fullName evidence="4">Secreted protein</fullName>
    </recommendedName>
</protein>
<evidence type="ECO:0000256" key="1">
    <source>
        <dbReference type="SAM" id="SignalP"/>
    </source>
</evidence>
<keyword evidence="3" id="KW-1185">Reference proteome</keyword>
<evidence type="ECO:0000313" key="3">
    <source>
        <dbReference type="Proteomes" id="UP001500368"/>
    </source>
</evidence>
<dbReference type="Proteomes" id="UP001500368">
    <property type="component" value="Unassembled WGS sequence"/>
</dbReference>
<comment type="caution">
    <text evidence="2">The sequence shown here is derived from an EMBL/GenBank/DDBJ whole genome shotgun (WGS) entry which is preliminary data.</text>
</comment>
<organism evidence="2 3">
    <name type="scientific">Nesterenkonia rhizosphaerae</name>
    <dbReference type="NCBI Taxonomy" id="1348272"/>
    <lineage>
        <taxon>Bacteria</taxon>
        <taxon>Bacillati</taxon>
        <taxon>Actinomycetota</taxon>
        <taxon>Actinomycetes</taxon>
        <taxon>Micrococcales</taxon>
        <taxon>Micrococcaceae</taxon>
        <taxon>Nesterenkonia</taxon>
    </lineage>
</organism>
<dbReference type="EMBL" id="BAABLW010000007">
    <property type="protein sequence ID" value="GAA4918604.1"/>
    <property type="molecule type" value="Genomic_DNA"/>
</dbReference>
<proteinExistence type="predicted"/>
<evidence type="ECO:0008006" key="4">
    <source>
        <dbReference type="Google" id="ProtNLM"/>
    </source>
</evidence>
<accession>A0ABP9FV06</accession>
<evidence type="ECO:0000313" key="2">
    <source>
        <dbReference type="EMBL" id="GAA4918604.1"/>
    </source>
</evidence>
<feature type="chain" id="PRO_5046611801" description="Secreted protein" evidence="1">
    <location>
        <begin position="29"/>
        <end position="162"/>
    </location>
</feature>
<reference evidence="3" key="1">
    <citation type="journal article" date="2019" name="Int. J. Syst. Evol. Microbiol.">
        <title>The Global Catalogue of Microorganisms (GCM) 10K type strain sequencing project: providing services to taxonomists for standard genome sequencing and annotation.</title>
        <authorList>
            <consortium name="The Broad Institute Genomics Platform"/>
            <consortium name="The Broad Institute Genome Sequencing Center for Infectious Disease"/>
            <person name="Wu L."/>
            <person name="Ma J."/>
        </authorList>
    </citation>
    <scope>NUCLEOTIDE SEQUENCE [LARGE SCALE GENOMIC DNA]</scope>
    <source>
        <strain evidence="3">JCM 19129</strain>
    </source>
</reference>
<keyword evidence="1" id="KW-0732">Signal</keyword>
<sequence>MRNLLTGAPPAGATLCLCALLVTACSPAESDTAAVAGAADVPSLESLTHTQKQDLEGAGYSVPFSGSGQGDYGAFSFEFPADYQREWLTLYFSCAGAEGEGQVTVSTAQSTSHQSAPCPADEAPLPLTGELWPYGDGLEVTVEDMPDGAAWSFSFAAAAESR</sequence>
<name>A0ABP9FV06_9MICC</name>
<gene>
    <name evidence="2" type="ORF">GCM10025790_12840</name>
</gene>
<dbReference type="PROSITE" id="PS51257">
    <property type="entry name" value="PROKAR_LIPOPROTEIN"/>
    <property type="match status" value="1"/>
</dbReference>